<dbReference type="EMBL" id="JAWXYG010000007">
    <property type="protein sequence ID" value="KAK4268493.1"/>
    <property type="molecule type" value="Genomic_DNA"/>
</dbReference>
<gene>
    <name evidence="3" type="ORF">QN277_025145</name>
</gene>
<proteinExistence type="inferred from homology"/>
<name>A0AAE1MNW1_9FABA</name>
<dbReference type="Pfam" id="PF03195">
    <property type="entry name" value="LOB"/>
    <property type="match status" value="1"/>
</dbReference>
<organism evidence="3 4">
    <name type="scientific">Acacia crassicarpa</name>
    <name type="common">northern wattle</name>
    <dbReference type="NCBI Taxonomy" id="499986"/>
    <lineage>
        <taxon>Eukaryota</taxon>
        <taxon>Viridiplantae</taxon>
        <taxon>Streptophyta</taxon>
        <taxon>Embryophyta</taxon>
        <taxon>Tracheophyta</taxon>
        <taxon>Spermatophyta</taxon>
        <taxon>Magnoliopsida</taxon>
        <taxon>eudicotyledons</taxon>
        <taxon>Gunneridae</taxon>
        <taxon>Pentapetalae</taxon>
        <taxon>rosids</taxon>
        <taxon>fabids</taxon>
        <taxon>Fabales</taxon>
        <taxon>Fabaceae</taxon>
        <taxon>Caesalpinioideae</taxon>
        <taxon>mimosoid clade</taxon>
        <taxon>Acacieae</taxon>
        <taxon>Acacia</taxon>
    </lineage>
</organism>
<accession>A0AAE1MNW1</accession>
<feature type="domain" description="LOB" evidence="2">
    <location>
        <begin position="4"/>
        <end position="105"/>
    </location>
</feature>
<dbReference type="PROSITE" id="PS50891">
    <property type="entry name" value="LOB"/>
    <property type="match status" value="1"/>
</dbReference>
<keyword evidence="4" id="KW-1185">Reference proteome</keyword>
<comment type="similarity">
    <text evidence="1">Belongs to the LOB domain-containing protein family.</text>
</comment>
<evidence type="ECO:0000259" key="2">
    <source>
        <dbReference type="PROSITE" id="PS50891"/>
    </source>
</evidence>
<evidence type="ECO:0000313" key="3">
    <source>
        <dbReference type="EMBL" id="KAK4268493.1"/>
    </source>
</evidence>
<reference evidence="3" key="1">
    <citation type="submission" date="2023-10" db="EMBL/GenBank/DDBJ databases">
        <title>Chromosome-level genome of the transformable northern wattle, Acacia crassicarpa.</title>
        <authorList>
            <person name="Massaro I."/>
            <person name="Sinha N.R."/>
            <person name="Poethig S."/>
            <person name="Leichty A.R."/>
        </authorList>
    </citation>
    <scope>NUCLEOTIDE SEQUENCE</scope>
    <source>
        <strain evidence="3">Acra3RX</strain>
        <tissue evidence="3">Leaf</tissue>
    </source>
</reference>
<dbReference type="PANTHER" id="PTHR31301">
    <property type="entry name" value="LOB DOMAIN-CONTAINING PROTEIN 4-RELATED"/>
    <property type="match status" value="1"/>
</dbReference>
<dbReference type="InterPro" id="IPR004883">
    <property type="entry name" value="LOB"/>
</dbReference>
<sequence>MISGRCAACKSQRRKCPPDCIFSPYFPPNDPQRFACVHRIYGCSNVGKMLQQMPVQMRAQAVDTLYMEARWRIEDPVYGCVKLISQLHQNLGDTESELAKVKALIAFHKLQISQVNELHQPNLDASQSNIVEQFQFDYPAQNHYPWFIN</sequence>
<evidence type="ECO:0000313" key="4">
    <source>
        <dbReference type="Proteomes" id="UP001293593"/>
    </source>
</evidence>
<comment type="caution">
    <text evidence="3">The sequence shown here is derived from an EMBL/GenBank/DDBJ whole genome shotgun (WGS) entry which is preliminary data.</text>
</comment>
<dbReference type="Proteomes" id="UP001293593">
    <property type="component" value="Unassembled WGS sequence"/>
</dbReference>
<dbReference type="PANTHER" id="PTHR31301:SF120">
    <property type="entry name" value="LOB DOMAIN-CONTAINING PROTEIN 23-RELATED"/>
    <property type="match status" value="1"/>
</dbReference>
<protein>
    <recommendedName>
        <fullName evidence="2">LOB domain-containing protein</fullName>
    </recommendedName>
</protein>
<evidence type="ECO:0000256" key="1">
    <source>
        <dbReference type="ARBA" id="ARBA00005474"/>
    </source>
</evidence>
<dbReference type="AlphaFoldDB" id="A0AAE1MNW1"/>